<feature type="transmembrane region" description="Helical" evidence="6">
    <location>
        <begin position="251"/>
        <end position="270"/>
    </location>
</feature>
<feature type="transmembrane region" description="Helical" evidence="6">
    <location>
        <begin position="277"/>
        <end position="295"/>
    </location>
</feature>
<feature type="chain" id="PRO_5034427169" description="TM7S3/TM198-like domain-containing protein" evidence="7">
    <location>
        <begin position="19"/>
        <end position="1168"/>
    </location>
</feature>
<evidence type="ECO:0000256" key="2">
    <source>
        <dbReference type="ARBA" id="ARBA00022692"/>
    </source>
</evidence>
<dbReference type="Proteomes" id="UP000664521">
    <property type="component" value="Unassembled WGS sequence"/>
</dbReference>
<feature type="compositionally biased region" description="Basic and acidic residues" evidence="5">
    <location>
        <begin position="1131"/>
        <end position="1151"/>
    </location>
</feature>
<organism evidence="9 10">
    <name type="scientific">Heterodermia speciosa</name>
    <dbReference type="NCBI Taxonomy" id="116794"/>
    <lineage>
        <taxon>Eukaryota</taxon>
        <taxon>Fungi</taxon>
        <taxon>Dikarya</taxon>
        <taxon>Ascomycota</taxon>
        <taxon>Pezizomycotina</taxon>
        <taxon>Lecanoromycetes</taxon>
        <taxon>OSLEUM clade</taxon>
        <taxon>Lecanoromycetidae</taxon>
        <taxon>Caliciales</taxon>
        <taxon>Physciaceae</taxon>
        <taxon>Heterodermia</taxon>
    </lineage>
</organism>
<evidence type="ECO:0000259" key="8">
    <source>
        <dbReference type="Pfam" id="PF13886"/>
    </source>
</evidence>
<feature type="compositionally biased region" description="Polar residues" evidence="5">
    <location>
        <begin position="32"/>
        <end position="43"/>
    </location>
</feature>
<feature type="compositionally biased region" description="Polar residues" evidence="5">
    <location>
        <begin position="579"/>
        <end position="593"/>
    </location>
</feature>
<keyword evidence="3 6" id="KW-1133">Transmembrane helix</keyword>
<evidence type="ECO:0000256" key="6">
    <source>
        <dbReference type="SAM" id="Phobius"/>
    </source>
</evidence>
<comment type="caution">
    <text evidence="9">The sequence shown here is derived from an EMBL/GenBank/DDBJ whole genome shotgun (WGS) entry which is preliminary data.</text>
</comment>
<feature type="compositionally biased region" description="Low complexity" evidence="5">
    <location>
        <begin position="712"/>
        <end position="722"/>
    </location>
</feature>
<gene>
    <name evidence="9" type="ORF">HETSPECPRED_005142</name>
</gene>
<feature type="region of interest" description="Disordered" evidence="5">
    <location>
        <begin position="983"/>
        <end position="1110"/>
    </location>
</feature>
<evidence type="ECO:0000313" key="10">
    <source>
        <dbReference type="Proteomes" id="UP000664521"/>
    </source>
</evidence>
<proteinExistence type="predicted"/>
<feature type="compositionally biased region" description="Polar residues" evidence="5">
    <location>
        <begin position="1093"/>
        <end position="1103"/>
    </location>
</feature>
<feature type="compositionally biased region" description="Basic and acidic residues" evidence="5">
    <location>
        <begin position="662"/>
        <end position="696"/>
    </location>
</feature>
<feature type="region of interest" description="Disordered" evidence="5">
    <location>
        <begin position="32"/>
        <end position="88"/>
    </location>
</feature>
<dbReference type="EMBL" id="CAJPDS010000031">
    <property type="protein sequence ID" value="CAF9922759.1"/>
    <property type="molecule type" value="Genomic_DNA"/>
</dbReference>
<keyword evidence="2 6" id="KW-0812">Transmembrane</keyword>
<accession>A0A8H3FDU9</accession>
<evidence type="ECO:0000256" key="3">
    <source>
        <dbReference type="ARBA" id="ARBA00022989"/>
    </source>
</evidence>
<dbReference type="OrthoDB" id="102260at2759"/>
<keyword evidence="4 6" id="KW-0472">Membrane</keyword>
<dbReference type="Pfam" id="PF13886">
    <property type="entry name" value="TM7S3_TM198"/>
    <property type="match status" value="1"/>
</dbReference>
<feature type="transmembrane region" description="Helical" evidence="6">
    <location>
        <begin position="201"/>
        <end position="219"/>
    </location>
</feature>
<dbReference type="PANTHER" id="PTHR39469:SF1">
    <property type="entry name" value="DUF4203 DOMAIN-CONTAINING PROTEIN"/>
    <property type="match status" value="1"/>
</dbReference>
<feature type="transmembrane region" description="Helical" evidence="6">
    <location>
        <begin position="169"/>
        <end position="189"/>
    </location>
</feature>
<feature type="compositionally biased region" description="Polar residues" evidence="5">
    <location>
        <begin position="735"/>
        <end position="745"/>
    </location>
</feature>
<feature type="compositionally biased region" description="Low complexity" evidence="5">
    <location>
        <begin position="1013"/>
        <end position="1033"/>
    </location>
</feature>
<evidence type="ECO:0000256" key="4">
    <source>
        <dbReference type="ARBA" id="ARBA00023136"/>
    </source>
</evidence>
<name>A0A8H3FDU9_9LECA</name>
<feature type="compositionally biased region" description="Low complexity" evidence="5">
    <location>
        <begin position="950"/>
        <end position="962"/>
    </location>
</feature>
<feature type="compositionally biased region" description="Low complexity" evidence="5">
    <location>
        <begin position="1070"/>
        <end position="1092"/>
    </location>
</feature>
<feature type="region of interest" description="Disordered" evidence="5">
    <location>
        <begin position="807"/>
        <end position="895"/>
    </location>
</feature>
<feature type="region of interest" description="Disordered" evidence="5">
    <location>
        <begin position="572"/>
        <end position="756"/>
    </location>
</feature>
<sequence>MRCGCVVLSLYLVSGAYSWSFNALKAREIASSTTDAPSSVAQQSSTALATRSLSSGQPTSHESSSTSFPPGSPTTDRAKSTDLSPTQSKLGSLTSAAAESSHSLSDSSTYGTAVPSVAQATYSASNGTDLDQLPIKPAITPALSLAGVSLMLTGVVYTLIGIRTKWLHIFLSSAYLVSLAVTVLIIYVMHPPIKSAVQGGYFVAAFLTGVVFGIGSVVFADLTEFFGCLLGGFCLSMWFLVLRPGGLIRTTVGRVVLIACFALGTSALYFHRFTRPYGLIGSTSFAGATVVVIGIDCFSRAGLKEFWVYLWNLNDDLFPPHYSKPYPVTRGIQVEIAAIVLLSLVGVVSQLKIWKIVKKRREKREAYRVAERQQQEQSELELGRKLEEGNVQEKIRWEAAYGGDGGRKHVDSGISVGAGATSIPHKVSTSGTDPEKKVMEYTASQTPLKDENRVQGPTRITVRVASDDKIYGVPSSTTESLLPAARKGPREAERGSNSTESNQTPRTTVSSVVSTDRPVNQSLSDLSGPKITPLPFNVRTLEKFEGDDVSSIATFPDSDRMQTSQRLSGYGLTRDLSHGKQSQSPHAEDTNTALYDDDRASSLAATVDENGDDIESRGDISELGSDANHSDKDENNASEAVISESSPALLTSENLSAGASVAEERDSTRVELTKKFIESNGRDSTEYKDADRDRGYLDQSLRPTSPPPPSMPERSPSRVSAPPSQPSPQPSSPATKEQPNRSPLQDQLPDKASKVVMAYRTNEWAKHLEQAETPAMDDLKAPPSGSGGVSVTAEAVVPVHVEALRQTPLTAEPAPMPMKQTPRPQGLEHARSVSSRDTLPSQLQYPKPRTSLRRSSAGRILDRSASSTRDSLPPRNKHRNSSTPMLSSHLAESPIKEDVEMTFPTRTSTHPTTATTAANATFAQRSGKLQTRHSFNALTHTNSYPSLSRPTLITPTQPQTLPHNPRRHSFNPLAQHAFNPLAQHAPNPLAHPNPYTPLAPSNLAPTNPPQPLLPQQNPRRHSSSTALSSHAQSYTPSTAQPPHHRSTSTLLPRTSATFVPHPHPQPHPQHPNALPQHPNAQQQQQQQNTTATTWRNSLQQDPRASNEALSRELDGKRAEMLMQQRRASAVELERGRREEAMQESRMARPDLLEAHQRAMRRLQGSVRH</sequence>
<feature type="domain" description="TM7S3/TM198-like" evidence="8">
    <location>
        <begin position="147"/>
        <end position="351"/>
    </location>
</feature>
<feature type="region of interest" description="Disordered" evidence="5">
    <location>
        <begin position="1124"/>
        <end position="1151"/>
    </location>
</feature>
<comment type="subcellular location">
    <subcellularLocation>
        <location evidence="1">Membrane</location>
        <topology evidence="1">Multi-pass membrane protein</topology>
    </subcellularLocation>
</comment>
<feature type="region of interest" description="Disordered" evidence="5">
    <location>
        <begin position="770"/>
        <end position="789"/>
    </location>
</feature>
<feature type="compositionally biased region" description="Polar residues" evidence="5">
    <location>
        <begin position="643"/>
        <end position="657"/>
    </location>
</feature>
<evidence type="ECO:0000313" key="9">
    <source>
        <dbReference type="EMBL" id="CAF9922759.1"/>
    </source>
</evidence>
<reference evidence="9" key="1">
    <citation type="submission" date="2021-03" db="EMBL/GenBank/DDBJ databases">
        <authorList>
            <person name="Tagirdzhanova G."/>
        </authorList>
    </citation>
    <scope>NUCLEOTIDE SEQUENCE</scope>
</reference>
<feature type="signal peptide" evidence="7">
    <location>
        <begin position="1"/>
        <end position="18"/>
    </location>
</feature>
<keyword evidence="7" id="KW-0732">Signal</keyword>
<feature type="transmembrane region" description="Helical" evidence="6">
    <location>
        <begin position="226"/>
        <end position="245"/>
    </location>
</feature>
<dbReference type="PANTHER" id="PTHR39469">
    <property type="entry name" value="CHROMOSOME 1, WHOLE GENOME SHOTGUN SEQUENCE"/>
    <property type="match status" value="1"/>
</dbReference>
<feature type="compositionally biased region" description="Polar residues" evidence="5">
    <location>
        <begin position="832"/>
        <end position="844"/>
    </location>
</feature>
<feature type="region of interest" description="Disordered" evidence="5">
    <location>
        <begin position="471"/>
        <end position="534"/>
    </location>
</feature>
<evidence type="ECO:0000256" key="7">
    <source>
        <dbReference type="SAM" id="SignalP"/>
    </source>
</evidence>
<feature type="compositionally biased region" description="Polar residues" evidence="5">
    <location>
        <begin position="940"/>
        <end position="949"/>
    </location>
</feature>
<feature type="compositionally biased region" description="Polar residues" evidence="5">
    <location>
        <begin position="495"/>
        <end position="506"/>
    </location>
</feature>
<evidence type="ECO:0000256" key="5">
    <source>
        <dbReference type="SAM" id="MobiDB-lite"/>
    </source>
</evidence>
<keyword evidence="10" id="KW-1185">Reference proteome</keyword>
<feature type="region of interest" description="Disordered" evidence="5">
    <location>
        <begin position="940"/>
        <end position="971"/>
    </location>
</feature>
<dbReference type="AlphaFoldDB" id="A0A8H3FDU9"/>
<feature type="transmembrane region" description="Helical" evidence="6">
    <location>
        <begin position="142"/>
        <end position="162"/>
    </location>
</feature>
<feature type="compositionally biased region" description="Polar residues" evidence="5">
    <location>
        <begin position="1047"/>
        <end position="1057"/>
    </location>
</feature>
<dbReference type="InterPro" id="IPR025256">
    <property type="entry name" value="TM7S3/TM198-like_dom"/>
</dbReference>
<protein>
    <recommendedName>
        <fullName evidence="8">TM7S3/TM198-like domain-containing protein</fullName>
    </recommendedName>
</protein>
<dbReference type="GO" id="GO:0016020">
    <property type="term" value="C:membrane"/>
    <property type="evidence" value="ECO:0007669"/>
    <property type="project" value="UniProtKB-SubCell"/>
</dbReference>
<feature type="compositionally biased region" description="Low complexity" evidence="5">
    <location>
        <begin position="44"/>
        <end position="75"/>
    </location>
</feature>
<evidence type="ECO:0000256" key="1">
    <source>
        <dbReference type="ARBA" id="ARBA00004141"/>
    </source>
</evidence>